<evidence type="ECO:0000259" key="3">
    <source>
        <dbReference type="Pfam" id="PF05368"/>
    </source>
</evidence>
<dbReference type="Pfam" id="PF05368">
    <property type="entry name" value="NmrA"/>
    <property type="match status" value="1"/>
</dbReference>
<evidence type="ECO:0000313" key="5">
    <source>
        <dbReference type="Proteomes" id="UP001056384"/>
    </source>
</evidence>
<name>A0A9Q9AKY2_9PEZI</name>
<reference evidence="4" key="1">
    <citation type="submission" date="2022-06" db="EMBL/GenBank/DDBJ databases">
        <title>Complete genome sequences of two strains of the flax pathogen Septoria linicola.</title>
        <authorList>
            <person name="Lapalu N."/>
            <person name="Simon A."/>
            <person name="Demenou B."/>
            <person name="Paumier D."/>
            <person name="Guillot M.-P."/>
            <person name="Gout L."/>
            <person name="Valade R."/>
        </authorList>
    </citation>
    <scope>NUCLEOTIDE SEQUENCE</scope>
    <source>
        <strain evidence="4">SE15195</strain>
    </source>
</reference>
<dbReference type="AlphaFoldDB" id="A0A9Q9AKY2"/>
<keyword evidence="1" id="KW-0521">NADP</keyword>
<gene>
    <name evidence="4" type="ORF">Slin15195_G042490</name>
</gene>
<protein>
    <submittedName>
        <fullName evidence="4">NmrA-like domain, NAD(P)-binding domain superfamily</fullName>
    </submittedName>
</protein>
<organism evidence="4 5">
    <name type="scientific">Septoria linicola</name>
    <dbReference type="NCBI Taxonomy" id="215465"/>
    <lineage>
        <taxon>Eukaryota</taxon>
        <taxon>Fungi</taxon>
        <taxon>Dikarya</taxon>
        <taxon>Ascomycota</taxon>
        <taxon>Pezizomycotina</taxon>
        <taxon>Dothideomycetes</taxon>
        <taxon>Dothideomycetidae</taxon>
        <taxon>Mycosphaerellales</taxon>
        <taxon>Mycosphaerellaceae</taxon>
        <taxon>Septoria</taxon>
    </lineage>
</organism>
<accession>A0A9Q9AKY2</accession>
<evidence type="ECO:0000313" key="4">
    <source>
        <dbReference type="EMBL" id="USW50930.1"/>
    </source>
</evidence>
<keyword evidence="5" id="KW-1185">Reference proteome</keyword>
<dbReference type="PANTHER" id="PTHR47706">
    <property type="entry name" value="NMRA-LIKE FAMILY PROTEIN"/>
    <property type="match status" value="1"/>
</dbReference>
<evidence type="ECO:0000256" key="2">
    <source>
        <dbReference type="ARBA" id="ARBA00023002"/>
    </source>
</evidence>
<keyword evidence="2" id="KW-0560">Oxidoreductase</keyword>
<dbReference type="InterPro" id="IPR051609">
    <property type="entry name" value="NmrA/Isoflavone_reductase-like"/>
</dbReference>
<dbReference type="OrthoDB" id="9974981at2759"/>
<dbReference type="EMBL" id="CP099420">
    <property type="protein sequence ID" value="USW50930.1"/>
    <property type="molecule type" value="Genomic_DNA"/>
</dbReference>
<dbReference type="PANTHER" id="PTHR47706:SF1">
    <property type="entry name" value="CIPA-LIKE, PUTATIVE (AFU_ORTHOLOGUE AFUA_1G12460)-RELATED"/>
    <property type="match status" value="1"/>
</dbReference>
<dbReference type="GO" id="GO:0016491">
    <property type="term" value="F:oxidoreductase activity"/>
    <property type="evidence" value="ECO:0007669"/>
    <property type="project" value="UniProtKB-KW"/>
</dbReference>
<dbReference type="Proteomes" id="UP001056384">
    <property type="component" value="Chromosome 3"/>
</dbReference>
<dbReference type="SUPFAM" id="SSF51735">
    <property type="entry name" value="NAD(P)-binding Rossmann-fold domains"/>
    <property type="match status" value="1"/>
</dbReference>
<dbReference type="InterPro" id="IPR008030">
    <property type="entry name" value="NmrA-like"/>
</dbReference>
<evidence type="ECO:0000256" key="1">
    <source>
        <dbReference type="ARBA" id="ARBA00022857"/>
    </source>
</evidence>
<proteinExistence type="predicted"/>
<feature type="domain" description="NmrA-like" evidence="3">
    <location>
        <begin position="2"/>
        <end position="68"/>
    </location>
</feature>
<sequence>MRDQTILVDAAIAAGVKRILPSEFGSDPEDSRTRLLPVFGYKVEVEHYCKEKVQGTSTSYTLVVNNEFFDWNLDNSFGVDVRNKKVEIFDGSEHTYSAAPLAFVARGIVAGLQHPIETANRVVRLHGLSMTQNRLQEVLQRFTGKEGWHISHVNLADRETQAYNNLQTDPSNMYAWAVPFLHCAVYGKDFHNDFSKNNDNTLLGLQELSEAEIEEIVKSPTV</sequence>
<dbReference type="Gene3D" id="3.40.50.720">
    <property type="entry name" value="NAD(P)-binding Rossmann-like Domain"/>
    <property type="match status" value="1"/>
</dbReference>
<dbReference type="InterPro" id="IPR036291">
    <property type="entry name" value="NAD(P)-bd_dom_sf"/>
</dbReference>